<dbReference type="HOGENOM" id="CLU_2793585_0_0_1"/>
<accession>A0A074YN62</accession>
<organism evidence="1 2">
    <name type="scientific">Aureobasidium subglaciale (strain EXF-2481)</name>
    <name type="common">Aureobasidium pullulans var. subglaciale</name>
    <dbReference type="NCBI Taxonomy" id="1043005"/>
    <lineage>
        <taxon>Eukaryota</taxon>
        <taxon>Fungi</taxon>
        <taxon>Dikarya</taxon>
        <taxon>Ascomycota</taxon>
        <taxon>Pezizomycotina</taxon>
        <taxon>Dothideomycetes</taxon>
        <taxon>Dothideomycetidae</taxon>
        <taxon>Dothideales</taxon>
        <taxon>Saccotheciaceae</taxon>
        <taxon>Aureobasidium</taxon>
    </lineage>
</organism>
<dbReference type="InParanoid" id="A0A074YN62"/>
<dbReference type="Proteomes" id="UP000030641">
    <property type="component" value="Unassembled WGS sequence"/>
</dbReference>
<sequence length="68" mass="8315">MDSVRDSDLVSMNDGYDIWFQLRPQNILDRYFDINRRADERIEEELRCEVVPKHDIRQQIVFPCQKRC</sequence>
<evidence type="ECO:0000313" key="2">
    <source>
        <dbReference type="Proteomes" id="UP000030641"/>
    </source>
</evidence>
<dbReference type="OrthoDB" id="422736at2759"/>
<gene>
    <name evidence="1" type="ORF">AUEXF2481DRAFT_38056</name>
</gene>
<name>A0A074YN62_AURSE</name>
<dbReference type="EMBL" id="KL584754">
    <property type="protein sequence ID" value="KEQ97539.1"/>
    <property type="molecule type" value="Genomic_DNA"/>
</dbReference>
<evidence type="ECO:0000313" key="1">
    <source>
        <dbReference type="EMBL" id="KEQ97539.1"/>
    </source>
</evidence>
<protein>
    <submittedName>
        <fullName evidence="1">Uncharacterized protein</fullName>
    </submittedName>
</protein>
<dbReference type="AlphaFoldDB" id="A0A074YN62"/>
<keyword evidence="2" id="KW-1185">Reference proteome</keyword>
<dbReference type="GeneID" id="25366008"/>
<proteinExistence type="predicted"/>
<dbReference type="RefSeq" id="XP_013345917.1">
    <property type="nucleotide sequence ID" value="XM_013490463.1"/>
</dbReference>
<reference evidence="1 2" key="1">
    <citation type="journal article" date="2014" name="BMC Genomics">
        <title>Genome sequencing of four Aureobasidium pullulans varieties: biotechnological potential, stress tolerance, and description of new species.</title>
        <authorList>
            <person name="Gostin Ar C."/>
            <person name="Ohm R.A."/>
            <person name="Kogej T."/>
            <person name="Sonjak S."/>
            <person name="Turk M."/>
            <person name="Zajc J."/>
            <person name="Zalar P."/>
            <person name="Grube M."/>
            <person name="Sun H."/>
            <person name="Han J."/>
            <person name="Sharma A."/>
            <person name="Chiniquy J."/>
            <person name="Ngan C.Y."/>
            <person name="Lipzen A."/>
            <person name="Barry K."/>
            <person name="Grigoriev I.V."/>
            <person name="Gunde-Cimerman N."/>
        </authorList>
    </citation>
    <scope>NUCLEOTIDE SEQUENCE [LARGE SCALE GENOMIC DNA]</scope>
    <source>
        <strain evidence="1 2">EXF-2481</strain>
    </source>
</reference>